<dbReference type="PANTHER" id="PTHR30632">
    <property type="entry name" value="MOLYBDATE-BINDING PERIPLASMIC PROTEIN"/>
    <property type="match status" value="1"/>
</dbReference>
<dbReference type="Pfam" id="PF13531">
    <property type="entry name" value="SBP_bac_11"/>
    <property type="match status" value="1"/>
</dbReference>
<dbReference type="GO" id="GO:0030973">
    <property type="term" value="F:molybdate ion binding"/>
    <property type="evidence" value="ECO:0007669"/>
    <property type="project" value="TreeGrafter"/>
</dbReference>
<evidence type="ECO:0000313" key="3">
    <source>
        <dbReference type="EMBL" id="HEU97451.1"/>
    </source>
</evidence>
<evidence type="ECO:0000256" key="1">
    <source>
        <dbReference type="ARBA" id="ARBA00022723"/>
    </source>
</evidence>
<comment type="caution">
    <text evidence="3">The sequence shown here is derived from an EMBL/GenBank/DDBJ whole genome shotgun (WGS) entry which is preliminary data.</text>
</comment>
<dbReference type="Proteomes" id="UP000885664">
    <property type="component" value="Unassembled WGS sequence"/>
</dbReference>
<keyword evidence="2" id="KW-0732">Signal</keyword>
<accession>A0A7C2YJA5</accession>
<dbReference type="InterPro" id="IPR005950">
    <property type="entry name" value="ModA"/>
</dbReference>
<reference evidence="3" key="1">
    <citation type="journal article" date="2020" name="mSystems">
        <title>Genome- and Community-Level Interaction Insights into Carbon Utilization and Element Cycling Functions of Hydrothermarchaeota in Hydrothermal Sediment.</title>
        <authorList>
            <person name="Zhou Z."/>
            <person name="Liu Y."/>
            <person name="Xu W."/>
            <person name="Pan J."/>
            <person name="Luo Z.H."/>
            <person name="Li M."/>
        </authorList>
    </citation>
    <scope>NUCLEOTIDE SEQUENCE [LARGE SCALE GENOMIC DNA]</scope>
    <source>
        <strain evidence="3">SpSt-1259</strain>
    </source>
</reference>
<dbReference type="InterPro" id="IPR050682">
    <property type="entry name" value="ModA/WtpA"/>
</dbReference>
<dbReference type="SUPFAM" id="SSF53850">
    <property type="entry name" value="Periplasmic binding protein-like II"/>
    <property type="match status" value="1"/>
</dbReference>
<organism evidence="3">
    <name type="scientific">Fervidicoccus fontis</name>
    <dbReference type="NCBI Taxonomy" id="683846"/>
    <lineage>
        <taxon>Archaea</taxon>
        <taxon>Thermoproteota</taxon>
        <taxon>Thermoprotei</taxon>
        <taxon>Fervidicoccales</taxon>
        <taxon>Fervidicoccaceae</taxon>
        <taxon>Fervidicoccus</taxon>
    </lineage>
</organism>
<sequence length="262" mass="28728">MLIPIILIAGLIALYEYMGSSGGKENIFVSAAPVIQPLLSALSSNFTSQTGINLTVSYDASGTTLEKLRLKAPIDIAIFASEDWEKKAEMEGLVKNDTKTKIGVVLLFLYVKKDLNVSCIDDLGMPGLKVGIANPSVAPAGYEAMRIINSSKNKDDILKNIVVAKDIGQLVTWYKMGAVDAAFVWSNFALQFANTSRIIYPWSCGYETKPFYFVGYVTSYTNNTKAALKFLQYLNSPEALGELKKLGYFTSVEEAYKFMGKG</sequence>
<proteinExistence type="predicted"/>
<dbReference type="Gene3D" id="3.40.190.10">
    <property type="entry name" value="Periplasmic binding protein-like II"/>
    <property type="match status" value="2"/>
</dbReference>
<dbReference type="GO" id="GO:0015689">
    <property type="term" value="P:molybdate ion transport"/>
    <property type="evidence" value="ECO:0007669"/>
    <property type="project" value="InterPro"/>
</dbReference>
<dbReference type="EMBL" id="DSFE01000033">
    <property type="protein sequence ID" value="HEU97451.1"/>
    <property type="molecule type" value="Genomic_DNA"/>
</dbReference>
<evidence type="ECO:0000256" key="2">
    <source>
        <dbReference type="ARBA" id="ARBA00022729"/>
    </source>
</evidence>
<dbReference type="AlphaFoldDB" id="A0A7C2YJA5"/>
<name>A0A7C2YJA5_9CREN</name>
<dbReference type="PANTHER" id="PTHR30632:SF0">
    <property type="entry name" value="SULFATE-BINDING PROTEIN"/>
    <property type="match status" value="1"/>
</dbReference>
<gene>
    <name evidence="3" type="primary">modA</name>
    <name evidence="3" type="ORF">ENO36_01150</name>
</gene>
<dbReference type="GO" id="GO:0046872">
    <property type="term" value="F:metal ion binding"/>
    <property type="evidence" value="ECO:0007669"/>
    <property type="project" value="UniProtKB-KW"/>
</dbReference>
<keyword evidence="1" id="KW-0479">Metal-binding</keyword>
<dbReference type="NCBIfam" id="TIGR01256">
    <property type="entry name" value="modA"/>
    <property type="match status" value="1"/>
</dbReference>
<protein>
    <submittedName>
        <fullName evidence="3">Molybdate ABC transporter substrate-binding protein</fullName>
    </submittedName>
</protein>